<dbReference type="PANTHER" id="PTHR31234:SF2">
    <property type="entry name" value="OS05G0199100 PROTEIN"/>
    <property type="match status" value="1"/>
</dbReference>
<evidence type="ECO:0000256" key="3">
    <source>
        <dbReference type="ARBA" id="ARBA00022989"/>
    </source>
</evidence>
<dbReference type="GO" id="GO:0098542">
    <property type="term" value="P:defense response to other organism"/>
    <property type="evidence" value="ECO:0007669"/>
    <property type="project" value="InterPro"/>
</dbReference>
<dbReference type="SUPFAM" id="SSF117070">
    <property type="entry name" value="LEA14-like"/>
    <property type="match status" value="1"/>
</dbReference>
<evidence type="ECO:0000256" key="4">
    <source>
        <dbReference type="ARBA" id="ARBA00023136"/>
    </source>
</evidence>
<proteinExistence type="predicted"/>
<evidence type="ECO:0000313" key="9">
    <source>
        <dbReference type="Proteomes" id="UP000054558"/>
    </source>
</evidence>
<dbReference type="Pfam" id="PF03168">
    <property type="entry name" value="LEA_2"/>
    <property type="match status" value="1"/>
</dbReference>
<dbReference type="OMA" id="FDMRLMA"/>
<feature type="domain" description="Late embryogenesis abundant protein LEA-2 subgroup" evidence="7">
    <location>
        <begin position="116"/>
        <end position="201"/>
    </location>
</feature>
<evidence type="ECO:0000256" key="6">
    <source>
        <dbReference type="SAM" id="Phobius"/>
    </source>
</evidence>
<evidence type="ECO:0000256" key="1">
    <source>
        <dbReference type="ARBA" id="ARBA00004167"/>
    </source>
</evidence>
<dbReference type="GO" id="GO:0016020">
    <property type="term" value="C:membrane"/>
    <property type="evidence" value="ECO:0007669"/>
    <property type="project" value="UniProtKB-SubCell"/>
</dbReference>
<evidence type="ECO:0000313" key="8">
    <source>
        <dbReference type="EMBL" id="GAQ87800.1"/>
    </source>
</evidence>
<dbReference type="AlphaFoldDB" id="A0A1Y1IA52"/>
<dbReference type="EMBL" id="DF237327">
    <property type="protein sequence ID" value="GAQ87800.1"/>
    <property type="molecule type" value="Genomic_DNA"/>
</dbReference>
<keyword evidence="2 6" id="KW-0812">Transmembrane</keyword>
<dbReference type="InterPro" id="IPR044839">
    <property type="entry name" value="NDR1-like"/>
</dbReference>
<dbReference type="OrthoDB" id="1929523at2759"/>
<protein>
    <submittedName>
        <fullName evidence="8">Late embryogenesis abundant protein</fullName>
    </submittedName>
</protein>
<organism evidence="8 9">
    <name type="scientific">Klebsormidium nitens</name>
    <name type="common">Green alga</name>
    <name type="synonym">Ulothrix nitens</name>
    <dbReference type="NCBI Taxonomy" id="105231"/>
    <lineage>
        <taxon>Eukaryota</taxon>
        <taxon>Viridiplantae</taxon>
        <taxon>Streptophyta</taxon>
        <taxon>Klebsormidiophyceae</taxon>
        <taxon>Klebsormidiales</taxon>
        <taxon>Klebsormidiaceae</taxon>
        <taxon>Klebsormidium</taxon>
    </lineage>
</organism>
<dbReference type="Gene3D" id="2.60.40.1820">
    <property type="match status" value="1"/>
</dbReference>
<feature type="transmembrane region" description="Helical" evidence="6">
    <location>
        <begin position="45"/>
        <end position="72"/>
    </location>
</feature>
<dbReference type="Proteomes" id="UP000054558">
    <property type="component" value="Unassembled WGS sequence"/>
</dbReference>
<evidence type="ECO:0000259" key="7">
    <source>
        <dbReference type="Pfam" id="PF03168"/>
    </source>
</evidence>
<keyword evidence="3 6" id="KW-1133">Transmembrane helix</keyword>
<evidence type="ECO:0000256" key="2">
    <source>
        <dbReference type="ARBA" id="ARBA00022692"/>
    </source>
</evidence>
<feature type="compositionally biased region" description="Polar residues" evidence="5">
    <location>
        <begin position="1"/>
        <end position="16"/>
    </location>
</feature>
<accession>A0A1Y1IA52</accession>
<dbReference type="PANTHER" id="PTHR31234">
    <property type="entry name" value="LATE EMBRYOGENESIS ABUNDANT (LEA) HYDROXYPROLINE-RICH GLYCOPROTEIN FAMILY"/>
    <property type="match status" value="1"/>
</dbReference>
<gene>
    <name evidence="8" type="ORF">KFL_003780060</name>
</gene>
<reference evidence="8 9" key="1">
    <citation type="journal article" date="2014" name="Nat. Commun.">
        <title>Klebsormidium flaccidum genome reveals primary factors for plant terrestrial adaptation.</title>
        <authorList>
            <person name="Hori K."/>
            <person name="Maruyama F."/>
            <person name="Fujisawa T."/>
            <person name="Togashi T."/>
            <person name="Yamamoto N."/>
            <person name="Seo M."/>
            <person name="Sato S."/>
            <person name="Yamada T."/>
            <person name="Mori H."/>
            <person name="Tajima N."/>
            <person name="Moriyama T."/>
            <person name="Ikeuchi M."/>
            <person name="Watanabe M."/>
            <person name="Wada H."/>
            <person name="Kobayashi K."/>
            <person name="Saito M."/>
            <person name="Masuda T."/>
            <person name="Sasaki-Sekimoto Y."/>
            <person name="Mashiguchi K."/>
            <person name="Awai K."/>
            <person name="Shimojima M."/>
            <person name="Masuda S."/>
            <person name="Iwai M."/>
            <person name="Nobusawa T."/>
            <person name="Narise T."/>
            <person name="Kondo S."/>
            <person name="Saito H."/>
            <person name="Sato R."/>
            <person name="Murakawa M."/>
            <person name="Ihara Y."/>
            <person name="Oshima-Yamada Y."/>
            <person name="Ohtaka K."/>
            <person name="Satoh M."/>
            <person name="Sonobe K."/>
            <person name="Ishii M."/>
            <person name="Ohtani R."/>
            <person name="Kanamori-Sato M."/>
            <person name="Honoki R."/>
            <person name="Miyazaki D."/>
            <person name="Mochizuki H."/>
            <person name="Umetsu J."/>
            <person name="Higashi K."/>
            <person name="Shibata D."/>
            <person name="Kamiya Y."/>
            <person name="Sato N."/>
            <person name="Nakamura Y."/>
            <person name="Tabata S."/>
            <person name="Ida S."/>
            <person name="Kurokawa K."/>
            <person name="Ohta H."/>
        </authorList>
    </citation>
    <scope>NUCLEOTIDE SEQUENCE [LARGE SCALE GENOMIC DNA]</scope>
    <source>
        <strain evidence="8 9">NIES-2285</strain>
    </source>
</reference>
<keyword evidence="9" id="KW-1185">Reference proteome</keyword>
<dbReference type="InterPro" id="IPR004864">
    <property type="entry name" value="LEA_2"/>
</dbReference>
<comment type="subcellular location">
    <subcellularLocation>
        <location evidence="1">Membrane</location>
        <topology evidence="1">Single-pass membrane protein</topology>
    </subcellularLocation>
</comment>
<evidence type="ECO:0000256" key="5">
    <source>
        <dbReference type="SAM" id="MobiDB-lite"/>
    </source>
</evidence>
<dbReference type="STRING" id="105231.A0A1Y1IA52"/>
<keyword evidence="4 6" id="KW-0472">Membrane</keyword>
<sequence>MNGAYVSNGNQGTYGPNSKFHDDGLPNPAVRQYKREKRGWCSCRGLCCSLCILLFLIILALGILALVGYLVLKPKSPSYSITSASVQDFSVAQGNSSTDGNATLFLTSSLALNLLTKNPNRLEINVKNSTVDLFFQTRQIGQAFIPAFTQGKNSEKNVTISASIANVDLLSESSNFLAAYNNGSVPLATNSVIKGNVKIWGITSPPFQGTLKCTLSIDPSTRQLLSKSCSVSNVKLA</sequence>
<feature type="region of interest" description="Disordered" evidence="5">
    <location>
        <begin position="1"/>
        <end position="25"/>
    </location>
</feature>
<name>A0A1Y1IA52_KLENI</name>